<evidence type="ECO:0000259" key="7">
    <source>
        <dbReference type="Pfam" id="PF02771"/>
    </source>
</evidence>
<dbReference type="RefSeq" id="WP_020584943.1">
    <property type="nucleotide sequence ID" value="NZ_JOJP01000001.1"/>
</dbReference>
<dbReference type="Pfam" id="PF02771">
    <property type="entry name" value="Acyl-CoA_dh_N"/>
    <property type="match status" value="1"/>
</dbReference>
<dbReference type="InterPro" id="IPR013786">
    <property type="entry name" value="AcylCoA_DH/ox_N"/>
</dbReference>
<keyword evidence="9" id="KW-1185">Reference proteome</keyword>
<keyword evidence="4" id="KW-0274">FAD</keyword>
<comment type="caution">
    <text evidence="8">The sequence shown here is derived from an EMBL/GenBank/DDBJ whole genome shotgun (WGS) entry which is preliminary data.</text>
</comment>
<evidence type="ECO:0000256" key="3">
    <source>
        <dbReference type="ARBA" id="ARBA00022630"/>
    </source>
</evidence>
<evidence type="ECO:0000313" key="8">
    <source>
        <dbReference type="EMBL" id="KEI72577.1"/>
    </source>
</evidence>
<dbReference type="PANTHER" id="PTHR43884">
    <property type="entry name" value="ACYL-COA DEHYDROGENASE"/>
    <property type="match status" value="1"/>
</dbReference>
<dbReference type="PANTHER" id="PTHR43884:SF20">
    <property type="entry name" value="ACYL-COA DEHYDROGENASE FADE28"/>
    <property type="match status" value="1"/>
</dbReference>
<evidence type="ECO:0000256" key="1">
    <source>
        <dbReference type="ARBA" id="ARBA00001974"/>
    </source>
</evidence>
<dbReference type="Proteomes" id="UP000027997">
    <property type="component" value="Unassembled WGS sequence"/>
</dbReference>
<dbReference type="InterPro" id="IPR009075">
    <property type="entry name" value="AcylCo_DH/oxidase_C"/>
</dbReference>
<dbReference type="InterPro" id="IPR036250">
    <property type="entry name" value="AcylCo_DH-like_C"/>
</dbReference>
<name>A0A081KEK1_9GAMM</name>
<dbReference type="eggNOG" id="COG1960">
    <property type="taxonomic scope" value="Bacteria"/>
</dbReference>
<evidence type="ECO:0000256" key="2">
    <source>
        <dbReference type="ARBA" id="ARBA00009347"/>
    </source>
</evidence>
<evidence type="ECO:0000256" key="4">
    <source>
        <dbReference type="ARBA" id="ARBA00022827"/>
    </source>
</evidence>
<dbReference type="GO" id="GO:0050660">
    <property type="term" value="F:flavin adenine dinucleotide binding"/>
    <property type="evidence" value="ECO:0007669"/>
    <property type="project" value="InterPro"/>
</dbReference>
<proteinExistence type="inferred from homology"/>
<dbReference type="InterPro" id="IPR009100">
    <property type="entry name" value="AcylCoA_DH/oxidase_NM_dom_sf"/>
</dbReference>
<evidence type="ECO:0000256" key="5">
    <source>
        <dbReference type="ARBA" id="ARBA00023002"/>
    </source>
</evidence>
<dbReference type="AlphaFoldDB" id="A0A081KEK1"/>
<comment type="similarity">
    <text evidence="2">Belongs to the acyl-CoA dehydrogenase family.</text>
</comment>
<evidence type="ECO:0000259" key="6">
    <source>
        <dbReference type="Pfam" id="PF00441"/>
    </source>
</evidence>
<dbReference type="SUPFAM" id="SSF47203">
    <property type="entry name" value="Acyl-CoA dehydrogenase C-terminal domain-like"/>
    <property type="match status" value="1"/>
</dbReference>
<sequence>MNFTFTEDQLMFHDSVKSFLTNEVTPERIRELWESDTGRSSELWGQLAELGLTAMTVPEAFGGLGMNELDFVLLAEECGYTALPEALVETVMVAVPLISSLGDEQAEFKESWLSRIATGEARVAVGHPDNPLVPDAHVADLLLLANGDEVHALSQGQVQLTENPSVDPSRKLFTVEWTPSTETLISGAGIADGTAGKQLWQDALDRGALAVAAQQLGLARKMVDLSVDYTFERKQFGKPIGSFQAVKHLMSNVAVQIEFAKSPLYKAAYSVAYGLNSRAKDVSHARLVTTDAAMLGAKNGIQSHGAMGYTWEVDLQIFMKRAWALASSYGTQGFHKQRIKQFILADEAQLGAGSTFA</sequence>
<reference evidence="8 9" key="1">
    <citation type="submission" date="2014-06" db="EMBL/GenBank/DDBJ databases">
        <title>Whole Genome Sequences of Three Symbiotic Endozoicomonas Bacteria.</title>
        <authorList>
            <person name="Neave M.J."/>
            <person name="Apprill A."/>
            <person name="Voolstra C.R."/>
        </authorList>
    </citation>
    <scope>NUCLEOTIDE SEQUENCE [LARGE SCALE GENOMIC DNA]</scope>
    <source>
        <strain evidence="8 9">DSM 22380</strain>
    </source>
</reference>
<gene>
    <name evidence="8" type="ORF">GV64_19225</name>
</gene>
<dbReference type="GO" id="GO:0003995">
    <property type="term" value="F:acyl-CoA dehydrogenase activity"/>
    <property type="evidence" value="ECO:0007669"/>
    <property type="project" value="TreeGrafter"/>
</dbReference>
<feature type="domain" description="Acyl-CoA dehydrogenase/oxidase N-terminal" evidence="7">
    <location>
        <begin position="6"/>
        <end position="120"/>
    </location>
</feature>
<evidence type="ECO:0000313" key="9">
    <source>
        <dbReference type="Proteomes" id="UP000027997"/>
    </source>
</evidence>
<dbReference type="Pfam" id="PF00441">
    <property type="entry name" value="Acyl-CoA_dh_1"/>
    <property type="match status" value="1"/>
</dbReference>
<keyword evidence="5" id="KW-0560">Oxidoreductase</keyword>
<dbReference type="STRING" id="305900.GV64_19225"/>
<organism evidence="8 9">
    <name type="scientific">Endozoicomonas elysicola</name>
    <dbReference type="NCBI Taxonomy" id="305900"/>
    <lineage>
        <taxon>Bacteria</taxon>
        <taxon>Pseudomonadati</taxon>
        <taxon>Pseudomonadota</taxon>
        <taxon>Gammaproteobacteria</taxon>
        <taxon>Oceanospirillales</taxon>
        <taxon>Endozoicomonadaceae</taxon>
        <taxon>Endozoicomonas</taxon>
    </lineage>
</organism>
<dbReference type="Gene3D" id="1.10.540.10">
    <property type="entry name" value="Acyl-CoA dehydrogenase/oxidase, N-terminal domain"/>
    <property type="match status" value="1"/>
</dbReference>
<dbReference type="Gene3D" id="1.20.140.10">
    <property type="entry name" value="Butyryl-CoA Dehydrogenase, subunit A, domain 3"/>
    <property type="match status" value="1"/>
</dbReference>
<dbReference type="SUPFAM" id="SSF56645">
    <property type="entry name" value="Acyl-CoA dehydrogenase NM domain-like"/>
    <property type="match status" value="1"/>
</dbReference>
<accession>A0A081KEK1</accession>
<feature type="domain" description="Acyl-CoA dehydrogenase/oxidase C-terminal" evidence="6">
    <location>
        <begin position="197"/>
        <end position="342"/>
    </location>
</feature>
<dbReference type="InterPro" id="IPR037069">
    <property type="entry name" value="AcylCoA_DH/ox_N_sf"/>
</dbReference>
<dbReference type="EMBL" id="JOJP01000001">
    <property type="protein sequence ID" value="KEI72577.1"/>
    <property type="molecule type" value="Genomic_DNA"/>
</dbReference>
<protein>
    <submittedName>
        <fullName evidence="8">Acyl-CoA dehydrogenase</fullName>
    </submittedName>
</protein>
<comment type="cofactor">
    <cofactor evidence="1">
        <name>FAD</name>
        <dbReference type="ChEBI" id="CHEBI:57692"/>
    </cofactor>
</comment>
<keyword evidence="3" id="KW-0285">Flavoprotein</keyword>